<feature type="domain" description="Calcineurin-like phosphoesterase" evidence="2">
    <location>
        <begin position="5"/>
        <end position="181"/>
    </location>
</feature>
<dbReference type="eggNOG" id="COG0639">
    <property type="taxonomic scope" value="Bacteria"/>
</dbReference>
<dbReference type="RefSeq" id="WP_015234042.1">
    <property type="nucleotide sequence ID" value="NC_019793.1"/>
</dbReference>
<dbReference type="InterPro" id="IPR011152">
    <property type="entry name" value="Pesterase_MJ0912"/>
</dbReference>
<dbReference type="Pfam" id="PF12850">
    <property type="entry name" value="Metallophos_2"/>
    <property type="match status" value="1"/>
</dbReference>
<evidence type="ECO:0000313" key="4">
    <source>
        <dbReference type="Proteomes" id="UP000010467"/>
    </source>
</evidence>
<keyword evidence="4" id="KW-1185">Reference proteome</keyword>
<accession>K9ZVZ8</accession>
<comment type="similarity">
    <text evidence="1">Belongs to the metallophosphoesterase superfamily. YfcE family.</text>
</comment>
<evidence type="ECO:0000313" key="3">
    <source>
        <dbReference type="EMBL" id="AFZ65731.1"/>
    </source>
</evidence>
<dbReference type="AlphaFoldDB" id="K9ZVZ8"/>
<dbReference type="GO" id="GO:0016791">
    <property type="term" value="F:phosphatase activity"/>
    <property type="evidence" value="ECO:0007669"/>
    <property type="project" value="TreeGrafter"/>
</dbReference>
<dbReference type="GO" id="GO:0005737">
    <property type="term" value="C:cytoplasm"/>
    <property type="evidence" value="ECO:0007669"/>
    <property type="project" value="TreeGrafter"/>
</dbReference>
<dbReference type="SUPFAM" id="SSF56300">
    <property type="entry name" value="Metallo-dependent phosphatases"/>
    <property type="match status" value="1"/>
</dbReference>
<dbReference type="STRING" id="937777.Deipe_0123"/>
<sequence length="231" mass="25641">MSEFRLAILTDVHGNRFALEAVLADIDAASPDLTVNLGDLVWGHADPRGALDVLQAHNFPTVRGNTDEYLAHFEGKSDAWLAEQLSTEEREWLGRLPISLRVADGEVLLAHGTPHSPHQQLLFQDDEPVSRAVLQERLHGVPDHVRVVAVGHTHLEAVARVGGKLIVNVGAVSRQKDGDPHARWVLLRRQAGVWHAEFRRVPYDFETAARWAEVHAPQGQHAAENLRTGIR</sequence>
<evidence type="ECO:0000256" key="1">
    <source>
        <dbReference type="ARBA" id="ARBA00008950"/>
    </source>
</evidence>
<dbReference type="KEGG" id="dpd:Deipe_0123"/>
<organism evidence="3 4">
    <name type="scientific">Deinococcus peraridilitoris (strain DSM 19664 / LMG 22246 / CIP 109416 / KR-200)</name>
    <dbReference type="NCBI Taxonomy" id="937777"/>
    <lineage>
        <taxon>Bacteria</taxon>
        <taxon>Thermotogati</taxon>
        <taxon>Deinococcota</taxon>
        <taxon>Deinococci</taxon>
        <taxon>Deinococcales</taxon>
        <taxon>Deinococcaceae</taxon>
        <taxon>Deinococcus</taxon>
    </lineage>
</organism>
<dbReference type="OrthoDB" id="9813918at2"/>
<dbReference type="PANTHER" id="PTHR42850">
    <property type="entry name" value="METALLOPHOSPHOESTERASE"/>
    <property type="match status" value="1"/>
</dbReference>
<name>K9ZVZ8_DEIPD</name>
<protein>
    <submittedName>
        <fullName evidence="3">Putative phosphoesterase</fullName>
    </submittedName>
</protein>
<reference evidence="4" key="1">
    <citation type="submission" date="2012-03" db="EMBL/GenBank/DDBJ databases">
        <title>Complete sequence of chromosome of Deinococcus peraridilitoris DSM 19664.</title>
        <authorList>
            <person name="Lucas S."/>
            <person name="Copeland A."/>
            <person name="Lapidus A."/>
            <person name="Glavina del Rio T."/>
            <person name="Dalin E."/>
            <person name="Tice H."/>
            <person name="Bruce D."/>
            <person name="Goodwin L."/>
            <person name="Pitluck S."/>
            <person name="Peters L."/>
            <person name="Mikhailova N."/>
            <person name="Lu M."/>
            <person name="Kyrpides N."/>
            <person name="Mavromatis K."/>
            <person name="Ivanova N."/>
            <person name="Brettin T."/>
            <person name="Detter J.C."/>
            <person name="Han C."/>
            <person name="Larimer F."/>
            <person name="Land M."/>
            <person name="Hauser L."/>
            <person name="Markowitz V."/>
            <person name="Cheng J.-F."/>
            <person name="Hugenholtz P."/>
            <person name="Woyke T."/>
            <person name="Wu D."/>
            <person name="Pukall R."/>
            <person name="Steenblock K."/>
            <person name="Brambilla E."/>
            <person name="Klenk H.-P."/>
            <person name="Eisen J.A."/>
        </authorList>
    </citation>
    <scope>NUCLEOTIDE SEQUENCE [LARGE SCALE GENOMIC DNA]</scope>
    <source>
        <strain evidence="4">DSM 19664 / LMG 22246 / CIP 109416 / KR-200</strain>
    </source>
</reference>
<proteinExistence type="inferred from homology"/>
<evidence type="ECO:0000259" key="2">
    <source>
        <dbReference type="Pfam" id="PF12850"/>
    </source>
</evidence>
<dbReference type="InterPro" id="IPR029052">
    <property type="entry name" value="Metallo-depent_PP-like"/>
</dbReference>
<dbReference type="Proteomes" id="UP000010467">
    <property type="component" value="Chromosome"/>
</dbReference>
<dbReference type="InterPro" id="IPR024654">
    <property type="entry name" value="Calcineurin-like_PHP_lpxH"/>
</dbReference>
<dbReference type="HOGENOM" id="CLU_074761_0_1_0"/>
<dbReference type="PANTHER" id="PTHR42850:SF2">
    <property type="entry name" value="BLL5683 PROTEIN"/>
    <property type="match status" value="1"/>
</dbReference>
<dbReference type="InterPro" id="IPR050126">
    <property type="entry name" value="Ap4A_hydrolase"/>
</dbReference>
<dbReference type="PATRIC" id="fig|937777.3.peg.128"/>
<dbReference type="PIRSF" id="PIRSF000883">
    <property type="entry name" value="Pesterase_MJ0912"/>
    <property type="match status" value="1"/>
</dbReference>
<gene>
    <name evidence="3" type="ordered locus">Deipe_0123</name>
</gene>
<dbReference type="Gene3D" id="3.60.21.10">
    <property type="match status" value="1"/>
</dbReference>
<dbReference type="EMBL" id="CP003382">
    <property type="protein sequence ID" value="AFZ65731.1"/>
    <property type="molecule type" value="Genomic_DNA"/>
</dbReference>